<dbReference type="Pfam" id="PF07589">
    <property type="entry name" value="PEP-CTERM"/>
    <property type="match status" value="1"/>
</dbReference>
<organism evidence="3 4">
    <name type="scientific">Thalassotalea profundi</name>
    <dbReference type="NCBI Taxonomy" id="2036687"/>
    <lineage>
        <taxon>Bacteria</taxon>
        <taxon>Pseudomonadati</taxon>
        <taxon>Pseudomonadota</taxon>
        <taxon>Gammaproteobacteria</taxon>
        <taxon>Alteromonadales</taxon>
        <taxon>Colwelliaceae</taxon>
        <taxon>Thalassotalea</taxon>
    </lineage>
</organism>
<keyword evidence="4" id="KW-1185">Reference proteome</keyword>
<dbReference type="Proteomes" id="UP000626370">
    <property type="component" value="Unassembled WGS sequence"/>
</dbReference>
<evidence type="ECO:0000259" key="2">
    <source>
        <dbReference type="Pfam" id="PF07589"/>
    </source>
</evidence>
<evidence type="ECO:0000313" key="3">
    <source>
        <dbReference type="EMBL" id="GHE88523.1"/>
    </source>
</evidence>
<protein>
    <recommendedName>
        <fullName evidence="2">Ice-binding protein C-terminal domain-containing protein</fullName>
    </recommendedName>
</protein>
<name>A0ABQ3IQT6_9GAMM</name>
<dbReference type="NCBIfam" id="TIGR02595">
    <property type="entry name" value="PEP_CTERM"/>
    <property type="match status" value="1"/>
</dbReference>
<sequence length="197" mass="21538">MKFKIIKSVFASLILSISCLSQFAYAGLITSDDVYNDGSLEWLHFNFTVGLSSTASLNTYEDEGFRFATADEATTLVNDWFGLNLDAGNTNVSSPAFSDLIDSWNEEFTINYTTVGSYGLVANYGLFGARRDNNFIFSNYYPAVYGAGGDVSPIGASYMLVRDVNKDVNVNVPEPSTLAIFALGIIGLASRRFKQQS</sequence>
<dbReference type="RefSeq" id="WP_229817165.1">
    <property type="nucleotide sequence ID" value="NZ_BNAH01000006.1"/>
</dbReference>
<reference evidence="4" key="1">
    <citation type="journal article" date="2019" name="Int. J. Syst. Evol. Microbiol.">
        <title>The Global Catalogue of Microorganisms (GCM) 10K type strain sequencing project: providing services to taxonomists for standard genome sequencing and annotation.</title>
        <authorList>
            <consortium name="The Broad Institute Genomics Platform"/>
            <consortium name="The Broad Institute Genome Sequencing Center for Infectious Disease"/>
            <person name="Wu L."/>
            <person name="Ma J."/>
        </authorList>
    </citation>
    <scope>NUCLEOTIDE SEQUENCE [LARGE SCALE GENOMIC DNA]</scope>
    <source>
        <strain evidence="4">CGMCC 1.15922</strain>
    </source>
</reference>
<feature type="chain" id="PRO_5046614627" description="Ice-binding protein C-terminal domain-containing protein" evidence="1">
    <location>
        <begin position="27"/>
        <end position="197"/>
    </location>
</feature>
<proteinExistence type="predicted"/>
<comment type="caution">
    <text evidence="3">The sequence shown here is derived from an EMBL/GenBank/DDBJ whole genome shotgun (WGS) entry which is preliminary data.</text>
</comment>
<evidence type="ECO:0000256" key="1">
    <source>
        <dbReference type="SAM" id="SignalP"/>
    </source>
</evidence>
<accession>A0ABQ3IQT6</accession>
<feature type="domain" description="Ice-binding protein C-terminal" evidence="2">
    <location>
        <begin position="172"/>
        <end position="192"/>
    </location>
</feature>
<dbReference type="InterPro" id="IPR013424">
    <property type="entry name" value="Ice-binding_C"/>
</dbReference>
<dbReference type="EMBL" id="BNAH01000006">
    <property type="protein sequence ID" value="GHE88523.1"/>
    <property type="molecule type" value="Genomic_DNA"/>
</dbReference>
<evidence type="ECO:0000313" key="4">
    <source>
        <dbReference type="Proteomes" id="UP000626370"/>
    </source>
</evidence>
<dbReference type="PROSITE" id="PS51257">
    <property type="entry name" value="PROKAR_LIPOPROTEIN"/>
    <property type="match status" value="1"/>
</dbReference>
<gene>
    <name evidence="3" type="ORF">GCM10011501_17420</name>
</gene>
<feature type="signal peptide" evidence="1">
    <location>
        <begin position="1"/>
        <end position="26"/>
    </location>
</feature>
<keyword evidence="1" id="KW-0732">Signal</keyword>